<reference evidence="5 6" key="1">
    <citation type="submission" date="2013-07" db="EMBL/GenBank/DDBJ databases">
        <title>Genome of Archaeoglobus fulgidus.</title>
        <authorList>
            <person name="Fiebig A."/>
            <person name="Birkeland N.-K."/>
        </authorList>
    </citation>
    <scope>NUCLEOTIDE SEQUENCE [LARGE SCALE GENOMIC DNA]</scope>
    <source>
        <strain evidence="5 6">DSM 8774</strain>
    </source>
</reference>
<evidence type="ECO:0000256" key="1">
    <source>
        <dbReference type="ARBA" id="ARBA00022737"/>
    </source>
</evidence>
<evidence type="ECO:0000256" key="4">
    <source>
        <dbReference type="SAM" id="Coils"/>
    </source>
</evidence>
<sequence length="313" mass="36687">MEIVKEVERLIREGKILDAFELVKQSAPEELRETIEKSFRDAEEIKKLDGIWKKLMLILHFVYASQDAVERQDKQSLVSCVVSSVNAIKLTIELGMKSITPVLMRNAARALILMDMKENAERMYTEAEKICEENRDEEMLAAIENDLATLYYDMGKYNEAKVKAEEALEIRRKIGTKEELAESLATASEIYVKLGDFDEAEECYREAEKLYRELVEEAESFKLNLAILLSNYAMFRKKLGRYQEAEKMFKEALEIFQNLERIDADFMQFVAAAYRHLGDLYREMKEYSKAEEYYKLSREKFRDIQKRWESVAS</sequence>
<dbReference type="PROSITE" id="PS50005">
    <property type="entry name" value="TPR"/>
    <property type="match status" value="3"/>
</dbReference>
<dbReference type="KEGG" id="afg:AFULGI_00022300"/>
<dbReference type="SUPFAM" id="SSF48452">
    <property type="entry name" value="TPR-like"/>
    <property type="match status" value="1"/>
</dbReference>
<name>A0A075WG26_ARCFL</name>
<dbReference type="InterPro" id="IPR019734">
    <property type="entry name" value="TPR_rpt"/>
</dbReference>
<dbReference type="EMBL" id="CP006577">
    <property type="protein sequence ID" value="AIG98961.1"/>
    <property type="molecule type" value="Genomic_DNA"/>
</dbReference>
<dbReference type="RefSeq" id="WP_048096167.1">
    <property type="nucleotide sequence ID" value="NZ_CP006577.1"/>
</dbReference>
<dbReference type="PANTHER" id="PTHR45641">
    <property type="entry name" value="TETRATRICOPEPTIDE REPEAT PROTEIN (AFU_ORTHOLOGUE AFUA_6G03870)"/>
    <property type="match status" value="1"/>
</dbReference>
<keyword evidence="4" id="KW-0175">Coiled coil</keyword>
<dbReference type="Gene3D" id="1.25.40.10">
    <property type="entry name" value="Tetratricopeptide repeat domain"/>
    <property type="match status" value="2"/>
</dbReference>
<protein>
    <submittedName>
        <fullName evidence="5">Tfp pilus assembly protein PilF</fullName>
    </submittedName>
</protein>
<proteinExistence type="predicted"/>
<dbReference type="PANTHER" id="PTHR45641:SF19">
    <property type="entry name" value="NEPHROCYSTIN-3"/>
    <property type="match status" value="1"/>
</dbReference>
<dbReference type="Proteomes" id="UP000028501">
    <property type="component" value="Chromosome"/>
</dbReference>
<feature type="repeat" description="TPR" evidence="3">
    <location>
        <begin position="226"/>
        <end position="259"/>
    </location>
</feature>
<accession>A0A075WG26</accession>
<dbReference type="HOGENOM" id="CLU_072487_0_0_2"/>
<feature type="repeat" description="TPR" evidence="3">
    <location>
        <begin position="271"/>
        <end position="304"/>
    </location>
</feature>
<dbReference type="SMART" id="SM00028">
    <property type="entry name" value="TPR"/>
    <property type="match status" value="5"/>
</dbReference>
<keyword evidence="2 3" id="KW-0802">TPR repeat</keyword>
<evidence type="ECO:0000256" key="3">
    <source>
        <dbReference type="PROSITE-ProRule" id="PRU00339"/>
    </source>
</evidence>
<dbReference type="InterPro" id="IPR011990">
    <property type="entry name" value="TPR-like_helical_dom_sf"/>
</dbReference>
<feature type="coiled-coil region" evidence="4">
    <location>
        <begin position="197"/>
        <end position="262"/>
    </location>
</feature>
<keyword evidence="1" id="KW-0677">Repeat</keyword>
<organism evidence="5 6">
    <name type="scientific">Archaeoglobus fulgidus DSM 8774</name>
    <dbReference type="NCBI Taxonomy" id="1344584"/>
    <lineage>
        <taxon>Archaea</taxon>
        <taxon>Methanobacteriati</taxon>
        <taxon>Methanobacteriota</taxon>
        <taxon>Archaeoglobi</taxon>
        <taxon>Archaeoglobales</taxon>
        <taxon>Archaeoglobaceae</taxon>
        <taxon>Archaeoglobus</taxon>
    </lineage>
</organism>
<feature type="repeat" description="TPR" evidence="3">
    <location>
        <begin position="181"/>
        <end position="214"/>
    </location>
</feature>
<gene>
    <name evidence="5" type="ORF">AFULGI_00022300</name>
</gene>
<dbReference type="GeneID" id="24795713"/>
<dbReference type="Pfam" id="PF13424">
    <property type="entry name" value="TPR_12"/>
    <property type="match status" value="2"/>
</dbReference>
<evidence type="ECO:0000256" key="2">
    <source>
        <dbReference type="ARBA" id="ARBA00022803"/>
    </source>
</evidence>
<evidence type="ECO:0000313" key="6">
    <source>
        <dbReference type="Proteomes" id="UP000028501"/>
    </source>
</evidence>
<evidence type="ECO:0000313" key="5">
    <source>
        <dbReference type="EMBL" id="AIG98961.1"/>
    </source>
</evidence>
<dbReference type="AlphaFoldDB" id="A0A075WG26"/>